<dbReference type="SUPFAM" id="SSF52091">
    <property type="entry name" value="SpoIIaa-like"/>
    <property type="match status" value="1"/>
</dbReference>
<proteinExistence type="inferred from homology"/>
<organism evidence="4 5">
    <name type="scientific">Allonocardiopsis opalescens</name>
    <dbReference type="NCBI Taxonomy" id="1144618"/>
    <lineage>
        <taxon>Bacteria</taxon>
        <taxon>Bacillati</taxon>
        <taxon>Actinomycetota</taxon>
        <taxon>Actinomycetes</taxon>
        <taxon>Streptosporangiales</taxon>
        <taxon>Allonocardiopsis</taxon>
    </lineage>
</organism>
<evidence type="ECO:0000313" key="5">
    <source>
        <dbReference type="Proteomes" id="UP000237846"/>
    </source>
</evidence>
<reference evidence="4 5" key="1">
    <citation type="submission" date="2018-03" db="EMBL/GenBank/DDBJ databases">
        <title>Genomic Encyclopedia of Archaeal and Bacterial Type Strains, Phase II (KMG-II): from individual species to whole genera.</title>
        <authorList>
            <person name="Goeker M."/>
        </authorList>
    </citation>
    <scope>NUCLEOTIDE SEQUENCE [LARGE SCALE GENOMIC DNA]</scope>
    <source>
        <strain evidence="4 5">DSM 45601</strain>
    </source>
</reference>
<dbReference type="OrthoDB" id="3577449at2"/>
<dbReference type="Gene3D" id="3.30.750.24">
    <property type="entry name" value="STAS domain"/>
    <property type="match status" value="1"/>
</dbReference>
<evidence type="ECO:0000313" key="4">
    <source>
        <dbReference type="EMBL" id="PRY01650.1"/>
    </source>
</evidence>
<dbReference type="RefSeq" id="WP_106237716.1">
    <property type="nucleotide sequence ID" value="NZ_PVZC01000001.1"/>
</dbReference>
<gene>
    <name evidence="4" type="ORF">CLV72_101234</name>
</gene>
<dbReference type="PANTHER" id="PTHR33495:SF2">
    <property type="entry name" value="ANTI-SIGMA FACTOR ANTAGONIST TM_1081-RELATED"/>
    <property type="match status" value="1"/>
</dbReference>
<feature type="domain" description="STAS" evidence="3">
    <location>
        <begin position="16"/>
        <end position="111"/>
    </location>
</feature>
<dbReference type="Proteomes" id="UP000237846">
    <property type="component" value="Unassembled WGS sequence"/>
</dbReference>
<dbReference type="GO" id="GO:0043856">
    <property type="term" value="F:anti-sigma factor antagonist activity"/>
    <property type="evidence" value="ECO:0007669"/>
    <property type="project" value="InterPro"/>
</dbReference>
<evidence type="ECO:0000256" key="1">
    <source>
        <dbReference type="ARBA" id="ARBA00009013"/>
    </source>
</evidence>
<dbReference type="Pfam" id="PF01740">
    <property type="entry name" value="STAS"/>
    <property type="match status" value="1"/>
</dbReference>
<sequence length="111" mass="12017">MHALSHTRRHEGRATVIELTGEIDVATAPQLRSSLEPAFGAPEPRLVIDLAGVTFIDSSGLRVLIETHKRAEQDGGSLALARPSPWVVRLLRVTGLDRRIAVHPDVAEAAE</sequence>
<evidence type="ECO:0000256" key="2">
    <source>
        <dbReference type="RuleBase" id="RU003749"/>
    </source>
</evidence>
<comment type="similarity">
    <text evidence="1 2">Belongs to the anti-sigma-factor antagonist family.</text>
</comment>
<dbReference type="AlphaFoldDB" id="A0A2T0QCQ1"/>
<dbReference type="PROSITE" id="PS50801">
    <property type="entry name" value="STAS"/>
    <property type="match status" value="1"/>
</dbReference>
<dbReference type="InterPro" id="IPR003658">
    <property type="entry name" value="Anti-sigma_ant"/>
</dbReference>
<evidence type="ECO:0000259" key="3">
    <source>
        <dbReference type="PROSITE" id="PS50801"/>
    </source>
</evidence>
<accession>A0A2T0QCQ1</accession>
<dbReference type="InterPro" id="IPR002645">
    <property type="entry name" value="STAS_dom"/>
</dbReference>
<keyword evidence="5" id="KW-1185">Reference proteome</keyword>
<dbReference type="EMBL" id="PVZC01000001">
    <property type="protein sequence ID" value="PRY01650.1"/>
    <property type="molecule type" value="Genomic_DNA"/>
</dbReference>
<dbReference type="CDD" id="cd07043">
    <property type="entry name" value="STAS_anti-anti-sigma_factors"/>
    <property type="match status" value="1"/>
</dbReference>
<dbReference type="InterPro" id="IPR036513">
    <property type="entry name" value="STAS_dom_sf"/>
</dbReference>
<protein>
    <recommendedName>
        <fullName evidence="2">Anti-sigma factor antagonist</fullName>
    </recommendedName>
</protein>
<name>A0A2T0QCQ1_9ACTN</name>
<dbReference type="PANTHER" id="PTHR33495">
    <property type="entry name" value="ANTI-SIGMA FACTOR ANTAGONIST TM_1081-RELATED-RELATED"/>
    <property type="match status" value="1"/>
</dbReference>
<comment type="caution">
    <text evidence="4">The sequence shown here is derived from an EMBL/GenBank/DDBJ whole genome shotgun (WGS) entry which is preliminary data.</text>
</comment>
<dbReference type="NCBIfam" id="TIGR00377">
    <property type="entry name" value="ant_ant_sig"/>
    <property type="match status" value="1"/>
</dbReference>